<protein>
    <recommendedName>
        <fullName evidence="3">Type I restriction enzyme R protein C-terminal domain-containing protein</fullName>
    </recommendedName>
</protein>
<evidence type="ECO:0000259" key="3">
    <source>
        <dbReference type="Pfam" id="PF12008"/>
    </source>
</evidence>
<accession>A0A6I3IFR4</accession>
<dbReference type="GO" id="GO:0009307">
    <property type="term" value="P:DNA restriction-modification system"/>
    <property type="evidence" value="ECO:0007669"/>
    <property type="project" value="UniProtKB-KW"/>
</dbReference>
<evidence type="ECO:0000313" key="5">
    <source>
        <dbReference type="Proteomes" id="UP000431092"/>
    </source>
</evidence>
<keyword evidence="1" id="KW-0680">Restriction system</keyword>
<dbReference type="GO" id="GO:0003677">
    <property type="term" value="F:DNA binding"/>
    <property type="evidence" value="ECO:0007669"/>
    <property type="project" value="UniProtKB-KW"/>
</dbReference>
<dbReference type="InterPro" id="IPR022625">
    <property type="entry name" value="TypeI_RM_Rsu_C"/>
</dbReference>
<dbReference type="EMBL" id="WLVL01000044">
    <property type="protein sequence ID" value="MTB73128.1"/>
    <property type="molecule type" value="Genomic_DNA"/>
</dbReference>
<keyword evidence="2" id="KW-0238">DNA-binding</keyword>
<sequence length="315" mass="34604">MSTIDELIAEHCPAGVPFKTLGEVGTFVRGNGLQKKDLIDDGVGAIHYGQVFTVYGTATTETKSFVDPAFATRLRKAKPGDLVIATTSENDVDVCKAVAWLGESDIAISGDAFVYQHSLDPLYVAYYFQTEAFQGQKRKFISGTKDAEKESINDDVVFEIELIKQVEVNVDHILTLVQAFRDSIGNSDREMDALMQIRRAVDSSPSLRNKSDLILQFVDSVSITGDTSEDWKIFVATKRDAELDSLIAEEALKADETKTFVANAFRDGSVPTAGTAITRILPPASRFSPGGDHGAKKQRVLDKLSEFFNRYFGLV</sequence>
<keyword evidence="5" id="KW-1185">Reference proteome</keyword>
<name>A0A6I3IFR4_9MICO</name>
<organism evidence="4 5">
    <name type="scientific">Arsenicicoccus cauae</name>
    <dbReference type="NCBI Taxonomy" id="2663847"/>
    <lineage>
        <taxon>Bacteria</taxon>
        <taxon>Bacillati</taxon>
        <taxon>Actinomycetota</taxon>
        <taxon>Actinomycetes</taxon>
        <taxon>Micrococcales</taxon>
        <taxon>Intrasporangiaceae</taxon>
        <taxon>Arsenicicoccus</taxon>
    </lineage>
</organism>
<dbReference type="SUPFAM" id="SSF116734">
    <property type="entry name" value="DNA methylase specificity domain"/>
    <property type="match status" value="1"/>
</dbReference>
<evidence type="ECO:0000313" key="4">
    <source>
        <dbReference type="EMBL" id="MTB73128.1"/>
    </source>
</evidence>
<dbReference type="Proteomes" id="UP000431092">
    <property type="component" value="Unassembled WGS sequence"/>
</dbReference>
<dbReference type="RefSeq" id="WP_154594389.1">
    <property type="nucleotide sequence ID" value="NZ_WLVL01000044.1"/>
</dbReference>
<proteinExistence type="predicted"/>
<gene>
    <name evidence="4" type="ORF">GGG17_14380</name>
</gene>
<dbReference type="Gene3D" id="3.90.220.20">
    <property type="entry name" value="DNA methylase specificity domains"/>
    <property type="match status" value="1"/>
</dbReference>
<dbReference type="CDD" id="cd17268">
    <property type="entry name" value="RMtype1_S_Ara36733I_TRD1-CR1_like"/>
    <property type="match status" value="1"/>
</dbReference>
<evidence type="ECO:0000256" key="1">
    <source>
        <dbReference type="ARBA" id="ARBA00022747"/>
    </source>
</evidence>
<dbReference type="Pfam" id="PF12008">
    <property type="entry name" value="EcoR124_C"/>
    <property type="match status" value="1"/>
</dbReference>
<comment type="caution">
    <text evidence="4">The sequence shown here is derived from an EMBL/GenBank/DDBJ whole genome shotgun (WGS) entry which is preliminary data.</text>
</comment>
<dbReference type="AlphaFoldDB" id="A0A6I3IFR4"/>
<dbReference type="InterPro" id="IPR044946">
    <property type="entry name" value="Restrct_endonuc_typeI_TRD_sf"/>
</dbReference>
<reference evidence="4 5" key="1">
    <citation type="submission" date="2019-11" db="EMBL/GenBank/DDBJ databases">
        <title>Whole genome sequencing identifies a novel species of the genus Arsenicicoccus isolated from human blood.</title>
        <authorList>
            <person name="Jeong J.H."/>
            <person name="Kweon O.J."/>
            <person name="Kim H.R."/>
            <person name="Kim T.-H."/>
            <person name="Ha S.-M."/>
            <person name="Lee M.-K."/>
        </authorList>
    </citation>
    <scope>NUCLEOTIDE SEQUENCE [LARGE SCALE GENOMIC DNA]</scope>
    <source>
        <strain evidence="4 5">MKL-02</strain>
    </source>
</reference>
<feature type="domain" description="Type I restriction enzyme R protein C-terminal" evidence="3">
    <location>
        <begin position="141"/>
        <end position="311"/>
    </location>
</feature>
<evidence type="ECO:0000256" key="2">
    <source>
        <dbReference type="ARBA" id="ARBA00023125"/>
    </source>
</evidence>